<keyword evidence="4" id="KW-0574">Periplasm</keyword>
<keyword evidence="5 6" id="KW-0175">Coiled coil</keyword>
<evidence type="ECO:0000313" key="10">
    <source>
        <dbReference type="Proteomes" id="UP000777784"/>
    </source>
</evidence>
<dbReference type="GO" id="GO:0030313">
    <property type="term" value="C:cell envelope"/>
    <property type="evidence" value="ECO:0007669"/>
    <property type="project" value="UniProtKB-SubCell"/>
</dbReference>
<dbReference type="PANTHER" id="PTHR32347">
    <property type="entry name" value="EFFLUX SYSTEM COMPONENT YKNX-RELATED"/>
    <property type="match status" value="1"/>
</dbReference>
<evidence type="ECO:0000256" key="3">
    <source>
        <dbReference type="ARBA" id="ARBA00022729"/>
    </source>
</evidence>
<evidence type="ECO:0000256" key="2">
    <source>
        <dbReference type="ARBA" id="ARBA00010602"/>
    </source>
</evidence>
<protein>
    <submittedName>
        <fullName evidence="9">HlyD family efflux transporter periplasmic adaptor subunit</fullName>
    </submittedName>
</protein>
<accession>A0A948W5J4</accession>
<dbReference type="InterPro" id="IPR059052">
    <property type="entry name" value="HH_YbhG-like"/>
</dbReference>
<evidence type="ECO:0000256" key="6">
    <source>
        <dbReference type="SAM" id="Coils"/>
    </source>
</evidence>
<dbReference type="Pfam" id="PF25954">
    <property type="entry name" value="Beta-barrel_RND_2"/>
    <property type="match status" value="1"/>
</dbReference>
<reference evidence="9" key="1">
    <citation type="submission" date="2021-05" db="EMBL/GenBank/DDBJ databases">
        <title>Energy efficiency and biological interactions define the core microbiome of deep oligotrophic groundwater.</title>
        <authorList>
            <person name="Mehrshad M."/>
            <person name="Lopez-Fernandez M."/>
            <person name="Bell E."/>
            <person name="Bernier-Latmani R."/>
            <person name="Bertilsson S."/>
            <person name="Dopson M."/>
        </authorList>
    </citation>
    <scope>NUCLEOTIDE SEQUENCE</scope>
    <source>
        <strain evidence="9">Modern_marine.mb.64</strain>
    </source>
</reference>
<comment type="subcellular location">
    <subcellularLocation>
        <location evidence="1">Periplasm</location>
    </subcellularLocation>
</comment>
<organism evidence="9 10">
    <name type="scientific">Eiseniibacteriota bacterium</name>
    <dbReference type="NCBI Taxonomy" id="2212470"/>
    <lineage>
        <taxon>Bacteria</taxon>
        <taxon>Candidatus Eiseniibacteriota</taxon>
    </lineage>
</organism>
<dbReference type="InterPro" id="IPR058792">
    <property type="entry name" value="Beta-barrel_RND_2"/>
</dbReference>
<comment type="similarity">
    <text evidence="2">Belongs to the UPF0194 family.</text>
</comment>
<dbReference type="Gene3D" id="1.10.287.470">
    <property type="entry name" value="Helix hairpin bin"/>
    <property type="match status" value="1"/>
</dbReference>
<dbReference type="Pfam" id="PF25881">
    <property type="entry name" value="HH_YBHG"/>
    <property type="match status" value="1"/>
</dbReference>
<feature type="coiled-coil region" evidence="6">
    <location>
        <begin position="181"/>
        <end position="208"/>
    </location>
</feature>
<keyword evidence="3" id="KW-0732">Signal</keyword>
<dbReference type="EMBL" id="JAHJDP010000119">
    <property type="protein sequence ID" value="MBU2693367.1"/>
    <property type="molecule type" value="Genomic_DNA"/>
</dbReference>
<dbReference type="AlphaFoldDB" id="A0A948W5J4"/>
<evidence type="ECO:0000259" key="7">
    <source>
        <dbReference type="Pfam" id="PF25881"/>
    </source>
</evidence>
<evidence type="ECO:0000259" key="8">
    <source>
        <dbReference type="Pfam" id="PF25954"/>
    </source>
</evidence>
<comment type="caution">
    <text evidence="9">The sequence shown here is derived from an EMBL/GenBank/DDBJ whole genome shotgun (WGS) entry which is preliminary data.</text>
</comment>
<feature type="domain" description="YbhG-like alpha-helical hairpin" evidence="7">
    <location>
        <begin position="85"/>
        <end position="204"/>
    </location>
</feature>
<dbReference type="Gene3D" id="2.40.30.170">
    <property type="match status" value="1"/>
</dbReference>
<feature type="domain" description="CusB-like beta-barrel" evidence="8">
    <location>
        <begin position="242"/>
        <end position="326"/>
    </location>
</feature>
<dbReference type="SUPFAM" id="SSF111369">
    <property type="entry name" value="HlyD-like secretion proteins"/>
    <property type="match status" value="2"/>
</dbReference>
<sequence length="331" mass="36020">MNRKPIRILLPVVVVLAAAVWLLLLRSDKKPAALFLSGTVEATEAQLGFPAGGRVTEILVREGERSEAGAVLARLDPAEMSARRDQALAQAAAARALLQEIEGGSRPEELAQARAAREAARQRLQDAERDLQRTRDLRAAGAVSQEALDKAALAHDLARSQFTQADEQARLAEIGPRIERIEAQRAQLAQAVAAVAALEAQLENMVIRAPFSGVVTVRHREPGEIVPPGSAVITLMNPNDRWVRVYLPETRIGKVRLGQQAKITTDTDPHRSTPGEVTFIASEAEFTPKSVQTKEERVKLVYAVKVRVTGDPQMDLKPGMPADVTLDIDGW</sequence>
<dbReference type="Gene3D" id="2.40.50.100">
    <property type="match status" value="2"/>
</dbReference>
<feature type="coiled-coil region" evidence="6">
    <location>
        <begin position="110"/>
        <end position="137"/>
    </location>
</feature>
<dbReference type="Proteomes" id="UP000777784">
    <property type="component" value="Unassembled WGS sequence"/>
</dbReference>
<evidence type="ECO:0000256" key="4">
    <source>
        <dbReference type="ARBA" id="ARBA00022764"/>
    </source>
</evidence>
<dbReference type="PANTHER" id="PTHR32347:SF29">
    <property type="entry name" value="UPF0194 MEMBRANE PROTEIN YBHG"/>
    <property type="match status" value="1"/>
</dbReference>
<proteinExistence type="inferred from homology"/>
<gene>
    <name evidence="9" type="ORF">KJ970_20805</name>
</gene>
<dbReference type="InterPro" id="IPR050465">
    <property type="entry name" value="UPF0194_transport"/>
</dbReference>
<evidence type="ECO:0000256" key="1">
    <source>
        <dbReference type="ARBA" id="ARBA00004418"/>
    </source>
</evidence>
<evidence type="ECO:0000256" key="5">
    <source>
        <dbReference type="ARBA" id="ARBA00023054"/>
    </source>
</evidence>
<evidence type="ECO:0000313" key="9">
    <source>
        <dbReference type="EMBL" id="MBU2693367.1"/>
    </source>
</evidence>
<name>A0A948W5J4_UNCEI</name>